<dbReference type="STRING" id="36166.T1H648"/>
<evidence type="ECO:0000313" key="2">
    <source>
        <dbReference type="Proteomes" id="UP000015102"/>
    </source>
</evidence>
<dbReference type="HOGENOM" id="CLU_2067277_0_0_1"/>
<name>T1H648_MEGSC</name>
<reference evidence="2" key="1">
    <citation type="submission" date="2013-02" db="EMBL/GenBank/DDBJ databases">
        <authorList>
            <person name="Hughes D."/>
        </authorList>
    </citation>
    <scope>NUCLEOTIDE SEQUENCE</scope>
    <source>
        <strain>Durham</strain>
        <strain evidence="2">NC isolate 2 -- Noor lab</strain>
    </source>
</reference>
<dbReference type="EnsemblMetazoa" id="MESCA012181-RA">
    <property type="protein sequence ID" value="MESCA012181-PA"/>
    <property type="gene ID" value="MESCA012181"/>
</dbReference>
<sequence>CSSSGGLKYISGDALRDSPDCIGPNNAPYPSATVARTFSGWSGVNNRRGRQSKFPQTLDPSVTQSALLRAYSEMNDDLFLVIPLGPVTLTGQDYVLVESGCVCKPKYSTGPLQEPNMIP</sequence>
<dbReference type="AlphaFoldDB" id="T1H648"/>
<evidence type="ECO:0000313" key="1">
    <source>
        <dbReference type="EnsemblMetazoa" id="MESCA012181-PA"/>
    </source>
</evidence>
<dbReference type="Proteomes" id="UP000015102">
    <property type="component" value="Unassembled WGS sequence"/>
</dbReference>
<reference evidence="1" key="2">
    <citation type="submission" date="2015-06" db="UniProtKB">
        <authorList>
            <consortium name="EnsemblMetazoa"/>
        </authorList>
    </citation>
    <scope>IDENTIFICATION</scope>
</reference>
<proteinExistence type="predicted"/>
<protein>
    <submittedName>
        <fullName evidence="1">Uncharacterized protein</fullName>
    </submittedName>
</protein>
<organism evidence="1 2">
    <name type="scientific">Megaselia scalaris</name>
    <name type="common">Humpbacked fly</name>
    <name type="synonym">Phora scalaris</name>
    <dbReference type="NCBI Taxonomy" id="36166"/>
    <lineage>
        <taxon>Eukaryota</taxon>
        <taxon>Metazoa</taxon>
        <taxon>Ecdysozoa</taxon>
        <taxon>Arthropoda</taxon>
        <taxon>Hexapoda</taxon>
        <taxon>Insecta</taxon>
        <taxon>Pterygota</taxon>
        <taxon>Neoptera</taxon>
        <taxon>Endopterygota</taxon>
        <taxon>Diptera</taxon>
        <taxon>Brachycera</taxon>
        <taxon>Muscomorpha</taxon>
        <taxon>Platypezoidea</taxon>
        <taxon>Phoridae</taxon>
        <taxon>Megaseliini</taxon>
        <taxon>Megaselia</taxon>
    </lineage>
</organism>
<accession>T1H648</accession>
<keyword evidence="2" id="KW-1185">Reference proteome</keyword>